<sequence>MAKCYARSFGSQNPNIVTHGSKVLYLYCSPKKIEEDPRTWWTLLEQSREAL</sequence>
<keyword evidence="2" id="KW-1185">Reference proteome</keyword>
<proteinExistence type="predicted"/>
<feature type="non-terminal residue" evidence="1">
    <location>
        <position position="51"/>
    </location>
</feature>
<dbReference type="EMBL" id="JXTB01000539">
    <property type="protein sequence ID" value="PON37174.1"/>
    <property type="molecule type" value="Genomic_DNA"/>
</dbReference>
<accession>A0A2P5AKX4</accession>
<reference evidence="2" key="1">
    <citation type="submission" date="2016-06" db="EMBL/GenBank/DDBJ databases">
        <title>Parallel loss of symbiosis genes in relatives of nitrogen-fixing non-legume Parasponia.</title>
        <authorList>
            <person name="Van Velzen R."/>
            <person name="Holmer R."/>
            <person name="Bu F."/>
            <person name="Rutten L."/>
            <person name="Van Zeijl A."/>
            <person name="Liu W."/>
            <person name="Santuari L."/>
            <person name="Cao Q."/>
            <person name="Sharma T."/>
            <person name="Shen D."/>
            <person name="Roswanjaya Y."/>
            <person name="Wardhani T."/>
            <person name="Kalhor M.S."/>
            <person name="Jansen J."/>
            <person name="Van den Hoogen J."/>
            <person name="Gungor B."/>
            <person name="Hartog M."/>
            <person name="Hontelez J."/>
            <person name="Verver J."/>
            <person name="Yang W.-C."/>
            <person name="Schijlen E."/>
            <person name="Repin R."/>
            <person name="Schilthuizen M."/>
            <person name="Schranz E."/>
            <person name="Heidstra R."/>
            <person name="Miyata K."/>
            <person name="Fedorova E."/>
            <person name="Kohlen W."/>
            <person name="Bisseling T."/>
            <person name="Smit S."/>
            <person name="Geurts R."/>
        </authorList>
    </citation>
    <scope>NUCLEOTIDE SEQUENCE [LARGE SCALE GENOMIC DNA]</scope>
    <source>
        <strain evidence="2">cv. WU1-14</strain>
    </source>
</reference>
<comment type="caution">
    <text evidence="1">The sequence shown here is derived from an EMBL/GenBank/DDBJ whole genome shotgun (WGS) entry which is preliminary data.</text>
</comment>
<evidence type="ECO:0000313" key="2">
    <source>
        <dbReference type="Proteomes" id="UP000237105"/>
    </source>
</evidence>
<dbReference type="AlphaFoldDB" id="A0A2P5AKX4"/>
<protein>
    <submittedName>
        <fullName evidence="1">Uncharacterized protein</fullName>
    </submittedName>
</protein>
<evidence type="ECO:0000313" key="1">
    <source>
        <dbReference type="EMBL" id="PON37174.1"/>
    </source>
</evidence>
<dbReference type="Proteomes" id="UP000237105">
    <property type="component" value="Unassembled WGS sequence"/>
</dbReference>
<gene>
    <name evidence="1" type="ORF">PanWU01x14_322270</name>
</gene>
<organism evidence="1 2">
    <name type="scientific">Parasponia andersonii</name>
    <name type="common">Sponia andersonii</name>
    <dbReference type="NCBI Taxonomy" id="3476"/>
    <lineage>
        <taxon>Eukaryota</taxon>
        <taxon>Viridiplantae</taxon>
        <taxon>Streptophyta</taxon>
        <taxon>Embryophyta</taxon>
        <taxon>Tracheophyta</taxon>
        <taxon>Spermatophyta</taxon>
        <taxon>Magnoliopsida</taxon>
        <taxon>eudicotyledons</taxon>
        <taxon>Gunneridae</taxon>
        <taxon>Pentapetalae</taxon>
        <taxon>rosids</taxon>
        <taxon>fabids</taxon>
        <taxon>Rosales</taxon>
        <taxon>Cannabaceae</taxon>
        <taxon>Parasponia</taxon>
    </lineage>
</organism>
<name>A0A2P5AKX4_PARAD</name>